<protein>
    <recommendedName>
        <fullName evidence="7">N-acylneuraminate cytidylyltransferase</fullName>
        <ecNumber evidence="7">2.7.7.43</ecNumber>
    </recommendedName>
</protein>
<organism evidence="11 12">
    <name type="scientific">Diaminobutyricimonas aerilata</name>
    <dbReference type="NCBI Taxonomy" id="1162967"/>
    <lineage>
        <taxon>Bacteria</taxon>
        <taxon>Bacillati</taxon>
        <taxon>Actinomycetota</taxon>
        <taxon>Actinomycetes</taxon>
        <taxon>Micrococcales</taxon>
        <taxon>Microbacteriaceae</taxon>
        <taxon>Diaminobutyricimonas</taxon>
    </lineage>
</organism>
<dbReference type="GO" id="GO:0008781">
    <property type="term" value="F:N-acylneuraminate cytidylyltransferase activity"/>
    <property type="evidence" value="ECO:0007669"/>
    <property type="project" value="UniProtKB-EC"/>
</dbReference>
<keyword evidence="10" id="KW-0460">Magnesium</keyword>
<dbReference type="UniPathway" id="UPA00628"/>
<dbReference type="Pfam" id="PF08282">
    <property type="entry name" value="Hydrolase_3"/>
    <property type="match status" value="1"/>
</dbReference>
<dbReference type="InterPro" id="IPR050793">
    <property type="entry name" value="CMP-NeuNAc_synthase"/>
</dbReference>
<dbReference type="InterPro" id="IPR029044">
    <property type="entry name" value="Nucleotide-diphossugar_trans"/>
</dbReference>
<accession>A0A2M9CH58</accession>
<dbReference type="SFLD" id="SFLDG01138">
    <property type="entry name" value="C1.6.2:_Deoxy-d-mannose-octulo"/>
    <property type="match status" value="1"/>
</dbReference>
<dbReference type="Pfam" id="PF02348">
    <property type="entry name" value="CTP_transf_3"/>
    <property type="match status" value="1"/>
</dbReference>
<dbReference type="InterPro" id="IPR003329">
    <property type="entry name" value="Cytidylyl_trans"/>
</dbReference>
<dbReference type="PANTHER" id="PTHR21485:SF3">
    <property type="entry name" value="N-ACYLNEURAMINATE CYTIDYLYLTRANSFERASE"/>
    <property type="match status" value="1"/>
</dbReference>
<evidence type="ECO:0000256" key="8">
    <source>
        <dbReference type="ARBA" id="ARBA00022723"/>
    </source>
</evidence>
<dbReference type="AlphaFoldDB" id="A0A2M9CH58"/>
<comment type="cofactor">
    <cofactor evidence="2">
        <name>Mg(2+)</name>
        <dbReference type="ChEBI" id="CHEBI:18420"/>
    </cofactor>
</comment>
<evidence type="ECO:0000313" key="11">
    <source>
        <dbReference type="EMBL" id="PJJ71202.1"/>
    </source>
</evidence>
<dbReference type="EMBL" id="PGFF01000001">
    <property type="protein sequence ID" value="PJJ71202.1"/>
    <property type="molecule type" value="Genomic_DNA"/>
</dbReference>
<reference evidence="11 12" key="1">
    <citation type="submission" date="2017-11" db="EMBL/GenBank/DDBJ databases">
        <title>Genomic Encyclopedia of Archaeal and Bacterial Type Strains, Phase II (KMG-II): From Individual Species to Whole Genera.</title>
        <authorList>
            <person name="Goeker M."/>
        </authorList>
    </citation>
    <scope>NUCLEOTIDE SEQUENCE [LARGE SCALE GENOMIC DNA]</scope>
    <source>
        <strain evidence="11 12">DSM 27393</strain>
    </source>
</reference>
<dbReference type="PANTHER" id="PTHR21485">
    <property type="entry name" value="HAD SUPERFAMILY MEMBERS CMAS AND KDSC"/>
    <property type="match status" value="1"/>
</dbReference>
<keyword evidence="12" id="KW-1185">Reference proteome</keyword>
<keyword evidence="9" id="KW-0378">Hydrolase</keyword>
<evidence type="ECO:0000256" key="3">
    <source>
        <dbReference type="ARBA" id="ARBA00005141"/>
    </source>
</evidence>
<evidence type="ECO:0000256" key="1">
    <source>
        <dbReference type="ARBA" id="ARBA00001862"/>
    </source>
</evidence>
<evidence type="ECO:0000256" key="4">
    <source>
        <dbReference type="ARBA" id="ARBA00005893"/>
    </source>
</evidence>
<dbReference type="InterPro" id="IPR036412">
    <property type="entry name" value="HAD-like_sf"/>
</dbReference>
<evidence type="ECO:0000313" key="12">
    <source>
        <dbReference type="Proteomes" id="UP000228758"/>
    </source>
</evidence>
<dbReference type="RefSeq" id="WP_211282141.1">
    <property type="nucleotide sequence ID" value="NZ_PGFF01000001.1"/>
</dbReference>
<dbReference type="EC" id="2.7.7.43" evidence="7"/>
<comment type="similarity">
    <text evidence="5">Belongs to the CMP-NeuNAc synthase family.</text>
</comment>
<dbReference type="Gene3D" id="3.40.50.1000">
    <property type="entry name" value="HAD superfamily/HAD-like"/>
    <property type="match status" value="1"/>
</dbReference>
<evidence type="ECO:0000256" key="9">
    <source>
        <dbReference type="ARBA" id="ARBA00022801"/>
    </source>
</evidence>
<evidence type="ECO:0000256" key="2">
    <source>
        <dbReference type="ARBA" id="ARBA00001946"/>
    </source>
</evidence>
<evidence type="ECO:0000256" key="10">
    <source>
        <dbReference type="ARBA" id="ARBA00022842"/>
    </source>
</evidence>
<dbReference type="GO" id="GO:0006054">
    <property type="term" value="P:N-acetylneuraminate metabolic process"/>
    <property type="evidence" value="ECO:0007669"/>
    <property type="project" value="UniProtKB-UniPathway"/>
</dbReference>
<keyword evidence="8" id="KW-0479">Metal-binding</keyword>
<gene>
    <name evidence="11" type="ORF">CLV46_0744</name>
</gene>
<dbReference type="InterPro" id="IPR010023">
    <property type="entry name" value="KdsC_fam"/>
</dbReference>
<name>A0A2M9CH58_9MICO</name>
<dbReference type="SFLD" id="SFLDG01136">
    <property type="entry name" value="C1.6:_Phosphoserine_Phosphatas"/>
    <property type="match status" value="1"/>
</dbReference>
<comment type="similarity">
    <text evidence="4">Belongs to the KdsC family.</text>
</comment>
<dbReference type="SUPFAM" id="SSF53448">
    <property type="entry name" value="Nucleotide-diphospho-sugar transferases"/>
    <property type="match status" value="1"/>
</dbReference>
<comment type="catalytic activity">
    <reaction evidence="1">
        <text>an N-acylneuraminate + CTP = a CMP-N-acyl-beta-neuraminate + diphosphate</text>
        <dbReference type="Rhea" id="RHEA:11344"/>
        <dbReference type="ChEBI" id="CHEBI:33019"/>
        <dbReference type="ChEBI" id="CHEBI:37563"/>
        <dbReference type="ChEBI" id="CHEBI:60073"/>
        <dbReference type="ChEBI" id="CHEBI:68671"/>
        <dbReference type="EC" id="2.7.7.43"/>
    </reaction>
</comment>
<keyword evidence="11" id="KW-0548">Nucleotidyltransferase</keyword>
<evidence type="ECO:0000256" key="6">
    <source>
        <dbReference type="ARBA" id="ARBA00011881"/>
    </source>
</evidence>
<dbReference type="GO" id="GO:0046872">
    <property type="term" value="F:metal ion binding"/>
    <property type="evidence" value="ECO:0007669"/>
    <property type="project" value="UniProtKB-KW"/>
</dbReference>
<keyword evidence="11" id="KW-0808">Transferase</keyword>
<dbReference type="SUPFAM" id="SSF56784">
    <property type="entry name" value="HAD-like"/>
    <property type="match status" value="1"/>
</dbReference>
<dbReference type="SFLD" id="SFLDS00003">
    <property type="entry name" value="Haloacid_Dehalogenase"/>
    <property type="match status" value="1"/>
</dbReference>
<dbReference type="InterPro" id="IPR023214">
    <property type="entry name" value="HAD_sf"/>
</dbReference>
<comment type="pathway">
    <text evidence="3">Amino-sugar metabolism; N-acetylneuraminate metabolism.</text>
</comment>
<comment type="caution">
    <text evidence="11">The sequence shown here is derived from an EMBL/GenBank/DDBJ whole genome shotgun (WGS) entry which is preliminary data.</text>
</comment>
<dbReference type="GO" id="GO:0016788">
    <property type="term" value="F:hydrolase activity, acting on ester bonds"/>
    <property type="evidence" value="ECO:0007669"/>
    <property type="project" value="InterPro"/>
</dbReference>
<evidence type="ECO:0000256" key="5">
    <source>
        <dbReference type="ARBA" id="ARBA00010726"/>
    </source>
</evidence>
<evidence type="ECO:0000256" key="7">
    <source>
        <dbReference type="ARBA" id="ARBA00012491"/>
    </source>
</evidence>
<dbReference type="Proteomes" id="UP000228758">
    <property type="component" value="Unassembled WGS sequence"/>
</dbReference>
<dbReference type="CDD" id="cd02513">
    <property type="entry name" value="CMP-NeuAc_Synthase"/>
    <property type="match status" value="1"/>
</dbReference>
<comment type="subunit">
    <text evidence="6">Homotetramer.</text>
</comment>
<sequence length="405" mass="43038">MQPENALSVVAVIPARGGSKGVPGKNLRRIGGVPLVARAVSAAHATPGIDRVLVSTDDTAIAAVARAAGAEIIERPAELAGDTASSESALLHALDQLDEQPRILVFLQATSPFIDPDELAAAVARVRAGEADVVFSAFETYAFLWRIEDGVATGVNHDAATRPRRQDREPHFQETGAFYVMDAAGFREAGHRFFGRVAVAVTDARRSLEIDDLGELELATALAPVLDAPQDAIDVDALVTDFDGVHTDDRVHLDRDGHEFVTASRSDGYGIEQLRRAGIPVLVLSKETDGVVAARARKLGIDVVQGLDEKTAALRAWIAEHGLDPQRIAYLGNDVNDLGCLAEVGWPLAVADAHPRVIAAARIVLTRRGGHGAVREAADRILLSLAEASGTGERTLASSTERERP</sequence>
<proteinExistence type="inferred from homology"/>
<dbReference type="Gene3D" id="3.90.550.10">
    <property type="entry name" value="Spore Coat Polysaccharide Biosynthesis Protein SpsA, Chain A"/>
    <property type="match status" value="1"/>
</dbReference>